<organism evidence="2 3">
    <name type="scientific">Panicum virgatum</name>
    <name type="common">Blackwell switchgrass</name>
    <dbReference type="NCBI Taxonomy" id="38727"/>
    <lineage>
        <taxon>Eukaryota</taxon>
        <taxon>Viridiplantae</taxon>
        <taxon>Streptophyta</taxon>
        <taxon>Embryophyta</taxon>
        <taxon>Tracheophyta</taxon>
        <taxon>Spermatophyta</taxon>
        <taxon>Magnoliopsida</taxon>
        <taxon>Liliopsida</taxon>
        <taxon>Poales</taxon>
        <taxon>Poaceae</taxon>
        <taxon>PACMAD clade</taxon>
        <taxon>Panicoideae</taxon>
        <taxon>Panicodae</taxon>
        <taxon>Paniceae</taxon>
        <taxon>Panicinae</taxon>
        <taxon>Panicum</taxon>
        <taxon>Panicum sect. Hiantes</taxon>
    </lineage>
</organism>
<evidence type="ECO:0000313" key="3">
    <source>
        <dbReference type="Proteomes" id="UP000823388"/>
    </source>
</evidence>
<name>A0A8T0RDV5_PANVG</name>
<evidence type="ECO:0000313" key="2">
    <source>
        <dbReference type="EMBL" id="KAG2583023.1"/>
    </source>
</evidence>
<sequence length="125" mass="13877">MLTLPVPRLSYPFLVRLFTGAGLPPVSSSSWAALRLSPTEQLPRGRRRHRPQESAPGAPRPAPRGRRPQDPSPQRIRRPKEPAPPGSAAPRSRRPYRAAVGEARPPLLCTPDPEVRAQEQYKNRG</sequence>
<feature type="compositionally biased region" description="Basic and acidic residues" evidence="1">
    <location>
        <begin position="113"/>
        <end position="125"/>
    </location>
</feature>
<gene>
    <name evidence="2" type="ORF">PVAP13_6KG148906</name>
</gene>
<keyword evidence="3" id="KW-1185">Reference proteome</keyword>
<accession>A0A8T0RDV5</accession>
<dbReference type="AlphaFoldDB" id="A0A8T0RDV5"/>
<feature type="region of interest" description="Disordered" evidence="1">
    <location>
        <begin position="24"/>
        <end position="125"/>
    </location>
</feature>
<protein>
    <submittedName>
        <fullName evidence="2">Uncharacterized protein</fullName>
    </submittedName>
</protein>
<proteinExistence type="predicted"/>
<reference evidence="2" key="1">
    <citation type="submission" date="2020-05" db="EMBL/GenBank/DDBJ databases">
        <title>WGS assembly of Panicum virgatum.</title>
        <authorList>
            <person name="Lovell J.T."/>
            <person name="Jenkins J."/>
            <person name="Shu S."/>
            <person name="Juenger T.E."/>
            <person name="Schmutz J."/>
        </authorList>
    </citation>
    <scope>NUCLEOTIDE SEQUENCE</scope>
    <source>
        <strain evidence="2">AP13</strain>
    </source>
</reference>
<dbReference type="Proteomes" id="UP000823388">
    <property type="component" value="Chromosome 6K"/>
</dbReference>
<dbReference type="EMBL" id="CM029047">
    <property type="protein sequence ID" value="KAG2583023.1"/>
    <property type="molecule type" value="Genomic_DNA"/>
</dbReference>
<comment type="caution">
    <text evidence="2">The sequence shown here is derived from an EMBL/GenBank/DDBJ whole genome shotgun (WGS) entry which is preliminary data.</text>
</comment>
<evidence type="ECO:0000256" key="1">
    <source>
        <dbReference type="SAM" id="MobiDB-lite"/>
    </source>
</evidence>